<dbReference type="RefSeq" id="WP_065857786.1">
    <property type="nucleotide sequence ID" value="NZ_LYPC01000028.1"/>
</dbReference>
<dbReference type="InterPro" id="IPR001789">
    <property type="entry name" value="Sig_transdc_resp-reg_receiver"/>
</dbReference>
<evidence type="ECO:0000256" key="9">
    <source>
        <dbReference type="SAM" id="Coils"/>
    </source>
</evidence>
<comment type="subcellular location">
    <subcellularLocation>
        <location evidence="1">Cytoplasm</location>
    </subcellularLocation>
</comment>
<dbReference type="GO" id="GO:0000160">
    <property type="term" value="P:phosphorelay signal transduction system"/>
    <property type="evidence" value="ECO:0007669"/>
    <property type="project" value="UniProtKB-KW"/>
</dbReference>
<keyword evidence="4" id="KW-0902">Two-component regulatory system</keyword>
<dbReference type="OrthoDB" id="342399at2"/>
<dbReference type="CDD" id="cd17536">
    <property type="entry name" value="REC_YesN-like"/>
    <property type="match status" value="1"/>
</dbReference>
<organism evidence="12 13">
    <name type="scientific">Paenibacillus pectinilyticus</name>
    <dbReference type="NCBI Taxonomy" id="512399"/>
    <lineage>
        <taxon>Bacteria</taxon>
        <taxon>Bacillati</taxon>
        <taxon>Bacillota</taxon>
        <taxon>Bacilli</taxon>
        <taxon>Bacillales</taxon>
        <taxon>Paenibacillaceae</taxon>
        <taxon>Paenibacillus</taxon>
    </lineage>
</organism>
<dbReference type="PROSITE" id="PS00041">
    <property type="entry name" value="HTH_ARAC_FAMILY_1"/>
    <property type="match status" value="1"/>
</dbReference>
<accession>A0A1C0ZSP1</accession>
<sequence>MYKLIILDDEEIIRKGLVDFIPWQEIGFDMKADFEDGQDAIDYLKHHDVDVVLTDIIMAEVTGLQLAQYIYENKPKTKVVIVSGYKEFEFAQQAIQYNVQHYLLKPAQLEQIQQVFENIKEKLDEEQAVMREQQMDKQLSQALMPLFRDQFWTDLLMGALRHPDEIKRRIDLLSLPIAIANCCCLIDIEVKLQGQADFGSSSAKERIQQAIGTMFLKQQQVIQYFPLNIASHGFKVVAVWEPGMEEEVATDAIHLQLGKIKAAIAASFHLTFEARIESRYGNLLELATYTQQLKLVREDANGKLRLAEHEYDQLVEKYKLFMSNILEGNAVEAESLLDHFMEEFEGLPSSFTHRLIKDLFAVVGRTFAQEGIDVKELTGKITSHDMNTSDRNEILHLSKNTLEEVMKTTAPHKISSSNSIIAKAQQYIRTHFHEDLSLDSVADFVFLNPVYFCRLFKQYTGLNFTDYLTQIRVEEAIELLRTNKFKIYEVGQKVGYPNSKYFNRVFKKMTGSTPKEYCRNALIGS</sequence>
<feature type="domain" description="HTH araC/xylS-type" evidence="10">
    <location>
        <begin position="422"/>
        <end position="520"/>
    </location>
</feature>
<dbReference type="GO" id="GO:0003700">
    <property type="term" value="F:DNA-binding transcription factor activity"/>
    <property type="evidence" value="ECO:0007669"/>
    <property type="project" value="InterPro"/>
</dbReference>
<evidence type="ECO:0000256" key="3">
    <source>
        <dbReference type="ARBA" id="ARBA00022553"/>
    </source>
</evidence>
<dbReference type="InterPro" id="IPR018060">
    <property type="entry name" value="HTH_AraC"/>
</dbReference>
<evidence type="ECO:0000313" key="12">
    <source>
        <dbReference type="EMBL" id="OCT11077.1"/>
    </source>
</evidence>
<keyword evidence="6" id="KW-0238">DNA-binding</keyword>
<feature type="coiled-coil region" evidence="9">
    <location>
        <begin position="109"/>
        <end position="136"/>
    </location>
</feature>
<keyword evidence="3 8" id="KW-0597">Phosphoprotein</keyword>
<dbReference type="PANTHER" id="PTHR42713:SF3">
    <property type="entry name" value="TRANSCRIPTIONAL REGULATORY PROTEIN HPTR"/>
    <property type="match status" value="1"/>
</dbReference>
<dbReference type="EMBL" id="LYPC01000028">
    <property type="protein sequence ID" value="OCT11077.1"/>
    <property type="molecule type" value="Genomic_DNA"/>
</dbReference>
<comment type="caution">
    <text evidence="12">The sequence shown here is derived from an EMBL/GenBank/DDBJ whole genome shotgun (WGS) entry which is preliminary data.</text>
</comment>
<proteinExistence type="predicted"/>
<dbReference type="SMART" id="SM00342">
    <property type="entry name" value="HTH_ARAC"/>
    <property type="match status" value="1"/>
</dbReference>
<evidence type="ECO:0000256" key="4">
    <source>
        <dbReference type="ARBA" id="ARBA00023012"/>
    </source>
</evidence>
<evidence type="ECO:0000256" key="2">
    <source>
        <dbReference type="ARBA" id="ARBA00022490"/>
    </source>
</evidence>
<dbReference type="SUPFAM" id="SSF46689">
    <property type="entry name" value="Homeodomain-like"/>
    <property type="match status" value="2"/>
</dbReference>
<dbReference type="PRINTS" id="PR00032">
    <property type="entry name" value="HTHARAC"/>
</dbReference>
<dbReference type="InterPro" id="IPR051552">
    <property type="entry name" value="HptR"/>
</dbReference>
<dbReference type="Pfam" id="PF00072">
    <property type="entry name" value="Response_reg"/>
    <property type="match status" value="1"/>
</dbReference>
<gene>
    <name evidence="12" type="ORF">A8709_05110</name>
</gene>
<evidence type="ECO:0000256" key="8">
    <source>
        <dbReference type="PROSITE-ProRule" id="PRU00169"/>
    </source>
</evidence>
<evidence type="ECO:0000256" key="5">
    <source>
        <dbReference type="ARBA" id="ARBA00023015"/>
    </source>
</evidence>
<dbReference type="Gene3D" id="1.10.10.60">
    <property type="entry name" value="Homeodomain-like"/>
    <property type="match status" value="2"/>
</dbReference>
<dbReference type="PANTHER" id="PTHR42713">
    <property type="entry name" value="HISTIDINE KINASE-RELATED"/>
    <property type="match status" value="1"/>
</dbReference>
<keyword evidence="13" id="KW-1185">Reference proteome</keyword>
<name>A0A1C0ZSP1_9BACL</name>
<keyword evidence="2" id="KW-0963">Cytoplasm</keyword>
<dbReference type="SUPFAM" id="SSF52172">
    <property type="entry name" value="CheY-like"/>
    <property type="match status" value="1"/>
</dbReference>
<dbReference type="InterPro" id="IPR018062">
    <property type="entry name" value="HTH_AraC-typ_CS"/>
</dbReference>
<protein>
    <recommendedName>
        <fullName evidence="14">DNA-binding response regulator</fullName>
    </recommendedName>
</protein>
<dbReference type="InterPro" id="IPR009057">
    <property type="entry name" value="Homeodomain-like_sf"/>
</dbReference>
<dbReference type="SMART" id="SM00448">
    <property type="entry name" value="REC"/>
    <property type="match status" value="1"/>
</dbReference>
<evidence type="ECO:0008006" key="14">
    <source>
        <dbReference type="Google" id="ProtNLM"/>
    </source>
</evidence>
<dbReference type="InterPro" id="IPR011006">
    <property type="entry name" value="CheY-like_superfamily"/>
</dbReference>
<dbReference type="STRING" id="512399.A8709_05110"/>
<dbReference type="Gene3D" id="3.40.50.2300">
    <property type="match status" value="1"/>
</dbReference>
<dbReference type="GO" id="GO:0043565">
    <property type="term" value="F:sequence-specific DNA binding"/>
    <property type="evidence" value="ECO:0007669"/>
    <property type="project" value="InterPro"/>
</dbReference>
<dbReference type="PROSITE" id="PS50110">
    <property type="entry name" value="RESPONSE_REGULATORY"/>
    <property type="match status" value="1"/>
</dbReference>
<reference evidence="13" key="1">
    <citation type="submission" date="2016-05" db="EMBL/GenBank/DDBJ databases">
        <title>Paenibacillus oryzae. sp. nov., isolated from the rice root.</title>
        <authorList>
            <person name="Zhang J."/>
            <person name="Zhang X."/>
        </authorList>
    </citation>
    <scope>NUCLEOTIDE SEQUENCE [LARGE SCALE GENOMIC DNA]</scope>
    <source>
        <strain evidence="13">KCTC13222</strain>
    </source>
</reference>
<dbReference type="InterPro" id="IPR020449">
    <property type="entry name" value="Tscrpt_reg_AraC-type_HTH"/>
</dbReference>
<keyword evidence="9" id="KW-0175">Coiled coil</keyword>
<evidence type="ECO:0000256" key="7">
    <source>
        <dbReference type="ARBA" id="ARBA00023163"/>
    </source>
</evidence>
<feature type="modified residue" description="4-aspartylphosphate" evidence="8">
    <location>
        <position position="55"/>
    </location>
</feature>
<feature type="domain" description="Response regulatory" evidence="11">
    <location>
        <begin position="3"/>
        <end position="120"/>
    </location>
</feature>
<evidence type="ECO:0000313" key="13">
    <source>
        <dbReference type="Proteomes" id="UP000093309"/>
    </source>
</evidence>
<evidence type="ECO:0000256" key="1">
    <source>
        <dbReference type="ARBA" id="ARBA00004496"/>
    </source>
</evidence>
<dbReference type="PROSITE" id="PS01124">
    <property type="entry name" value="HTH_ARAC_FAMILY_2"/>
    <property type="match status" value="1"/>
</dbReference>
<evidence type="ECO:0000256" key="6">
    <source>
        <dbReference type="ARBA" id="ARBA00023125"/>
    </source>
</evidence>
<evidence type="ECO:0000259" key="10">
    <source>
        <dbReference type="PROSITE" id="PS01124"/>
    </source>
</evidence>
<keyword evidence="5" id="KW-0805">Transcription regulation</keyword>
<dbReference type="Proteomes" id="UP000093309">
    <property type="component" value="Unassembled WGS sequence"/>
</dbReference>
<dbReference type="AlphaFoldDB" id="A0A1C0ZSP1"/>
<dbReference type="Pfam" id="PF12833">
    <property type="entry name" value="HTH_18"/>
    <property type="match status" value="1"/>
</dbReference>
<keyword evidence="7" id="KW-0804">Transcription</keyword>
<evidence type="ECO:0000259" key="11">
    <source>
        <dbReference type="PROSITE" id="PS50110"/>
    </source>
</evidence>
<dbReference type="GO" id="GO:0005737">
    <property type="term" value="C:cytoplasm"/>
    <property type="evidence" value="ECO:0007669"/>
    <property type="project" value="UniProtKB-SubCell"/>
</dbReference>